<dbReference type="EMBL" id="KV428084">
    <property type="protein sequence ID" value="KZT37384.1"/>
    <property type="molecule type" value="Genomic_DNA"/>
</dbReference>
<keyword evidence="2" id="KW-1185">Reference proteome</keyword>
<dbReference type="Proteomes" id="UP000076798">
    <property type="component" value="Unassembled WGS sequence"/>
</dbReference>
<name>A0A166CF47_9AGAM</name>
<gene>
    <name evidence="1" type="ORF">SISSUDRAFT_860138</name>
</gene>
<protein>
    <submittedName>
        <fullName evidence="1">Uncharacterized protein</fullName>
    </submittedName>
</protein>
<organism evidence="1 2">
    <name type="scientific">Sistotremastrum suecicum HHB10207 ss-3</name>
    <dbReference type="NCBI Taxonomy" id="1314776"/>
    <lineage>
        <taxon>Eukaryota</taxon>
        <taxon>Fungi</taxon>
        <taxon>Dikarya</taxon>
        <taxon>Basidiomycota</taxon>
        <taxon>Agaricomycotina</taxon>
        <taxon>Agaricomycetes</taxon>
        <taxon>Sistotremastrales</taxon>
        <taxon>Sistotremastraceae</taxon>
        <taxon>Sistotremastrum</taxon>
    </lineage>
</organism>
<evidence type="ECO:0000313" key="2">
    <source>
        <dbReference type="Proteomes" id="UP000076798"/>
    </source>
</evidence>
<dbReference type="AlphaFoldDB" id="A0A166CF47"/>
<sequence>MVSLTVLIYTMLDHETCHATPFGRWCVVRMDWTCSHAECRYPLESRYVFYELYNTNQSICTTRERSWYVLLTDPVASISEPTRSNLRTQRGSASALNDQCSDAHLAQSSNSSHPNLILVADQLCNCYILAMDLGLALLVAVSR</sequence>
<evidence type="ECO:0000313" key="1">
    <source>
        <dbReference type="EMBL" id="KZT37384.1"/>
    </source>
</evidence>
<accession>A0A166CF47</accession>
<reference evidence="1 2" key="1">
    <citation type="journal article" date="2016" name="Mol. Biol. Evol.">
        <title>Comparative Genomics of Early-Diverging Mushroom-Forming Fungi Provides Insights into the Origins of Lignocellulose Decay Capabilities.</title>
        <authorList>
            <person name="Nagy L.G."/>
            <person name="Riley R."/>
            <person name="Tritt A."/>
            <person name="Adam C."/>
            <person name="Daum C."/>
            <person name="Floudas D."/>
            <person name="Sun H."/>
            <person name="Yadav J.S."/>
            <person name="Pangilinan J."/>
            <person name="Larsson K.H."/>
            <person name="Matsuura K."/>
            <person name="Barry K."/>
            <person name="Labutti K."/>
            <person name="Kuo R."/>
            <person name="Ohm R.A."/>
            <person name="Bhattacharya S.S."/>
            <person name="Shirouzu T."/>
            <person name="Yoshinaga Y."/>
            <person name="Martin F.M."/>
            <person name="Grigoriev I.V."/>
            <person name="Hibbett D.S."/>
        </authorList>
    </citation>
    <scope>NUCLEOTIDE SEQUENCE [LARGE SCALE GENOMIC DNA]</scope>
    <source>
        <strain evidence="1 2">HHB10207 ss-3</strain>
    </source>
</reference>
<proteinExistence type="predicted"/>